<comment type="function">
    <text evidence="6">Phosphorylates Ins(1,3,4,5,6)P5 at position 2 to form Ins(1,2,3,4,5,6)P6 (InsP6 or phytate).</text>
</comment>
<dbReference type="EMBL" id="JAVXUP010000729">
    <property type="protein sequence ID" value="KAK3022089.1"/>
    <property type="molecule type" value="Genomic_DNA"/>
</dbReference>
<protein>
    <recommendedName>
        <fullName evidence="1 6">Inositol-pentakisphosphate 2-kinase</fullName>
        <ecNumber evidence="1 6">2.7.1.158</ecNumber>
    </recommendedName>
</protein>
<comment type="domain">
    <text evidence="6">The EXKPK motif is conserved in inositol-pentakisphosphate 2-kinases of both family 1 and 2.</text>
</comment>
<dbReference type="Proteomes" id="UP001188597">
    <property type="component" value="Unassembled WGS sequence"/>
</dbReference>
<comment type="catalytic activity">
    <reaction evidence="6">
        <text>1D-myo-inositol 1,3,4,5,6-pentakisphosphate + ATP = 1D-myo-inositol hexakisphosphate + ADP + H(+)</text>
        <dbReference type="Rhea" id="RHEA:20313"/>
        <dbReference type="ChEBI" id="CHEBI:15378"/>
        <dbReference type="ChEBI" id="CHEBI:30616"/>
        <dbReference type="ChEBI" id="CHEBI:57733"/>
        <dbReference type="ChEBI" id="CHEBI:58130"/>
        <dbReference type="ChEBI" id="CHEBI:456216"/>
        <dbReference type="EC" id="2.7.1.158"/>
    </reaction>
</comment>
<sequence length="455" mass="51211">MAVLEAKDAADWTYRGEGAANIVLAYTGSSPQFVCKVLRIEKVLRNGSIKDDGPSALTGYERLLWNGNLVLAPTKKIAELLYVQHVMSPLLGPDHIDAGNLIPVSREFLESVASKVLCQRPSWRVDAAKPNVLRDSALLISDHSIFPCGALKEENCISVEIKPKCGFLPFSRFIADENAIKSCTSRFRMHQALKLHQGQISEISKYEPLDMFSGSRDGVYKAIKSLFLTPQNNFRVFLNGSLKFWGLGGGTESTTCLTSEAFEDVLKSVILADDDTRTEFFLQLVAEAIFKSGLLDRLLDVQKLDFFDIEGAIHAYYDVVSQPCTVCRELGEDQMSGRYSLLHLFPLDESLKIVRNHLIAATAKDLSVMISFRPRENGDLESPYNVLFRESTNQTFDYKVSFIDLDIKPLKKMEYYYELDNQIVKFYTQMVRLKHQPENGASIEESSYCDKPCAM</sequence>
<dbReference type="EC" id="2.7.1.158" evidence="1 6"/>
<dbReference type="PANTHER" id="PTHR14456:SF2">
    <property type="entry name" value="INOSITOL-PENTAKISPHOSPHATE 2-KINASE"/>
    <property type="match status" value="1"/>
</dbReference>
<dbReference type="AlphaFoldDB" id="A0AA88W8U3"/>
<evidence type="ECO:0000256" key="3">
    <source>
        <dbReference type="ARBA" id="ARBA00022741"/>
    </source>
</evidence>
<keyword evidence="3 6" id="KW-0547">Nucleotide-binding</keyword>
<dbReference type="PANTHER" id="PTHR14456">
    <property type="entry name" value="INOSITOL POLYPHOSPHATE KINASE 1"/>
    <property type="match status" value="1"/>
</dbReference>
<evidence type="ECO:0000256" key="2">
    <source>
        <dbReference type="ARBA" id="ARBA00022679"/>
    </source>
</evidence>
<accession>A0AA88W8U3</accession>
<keyword evidence="8" id="KW-1185">Reference proteome</keyword>
<evidence type="ECO:0000256" key="1">
    <source>
        <dbReference type="ARBA" id="ARBA00012023"/>
    </source>
</evidence>
<dbReference type="Gene3D" id="3.30.200.110">
    <property type="entry name" value="Inositol-pentakisphosphate 2-kinase, N-lobe"/>
    <property type="match status" value="1"/>
</dbReference>
<reference evidence="7" key="1">
    <citation type="submission" date="2022-12" db="EMBL/GenBank/DDBJ databases">
        <title>Draft genome assemblies for two species of Escallonia (Escalloniales).</title>
        <authorList>
            <person name="Chanderbali A."/>
            <person name="Dervinis C."/>
            <person name="Anghel I."/>
            <person name="Soltis D."/>
            <person name="Soltis P."/>
            <person name="Zapata F."/>
        </authorList>
    </citation>
    <scope>NUCLEOTIDE SEQUENCE</scope>
    <source>
        <strain evidence="7">UCBG64.0493</strain>
        <tissue evidence="7">Leaf</tissue>
    </source>
</reference>
<comment type="caution">
    <text evidence="7">The sequence shown here is derived from an EMBL/GenBank/DDBJ whole genome shotgun (WGS) entry which is preliminary data.</text>
</comment>
<organism evidence="7 8">
    <name type="scientific">Escallonia herrerae</name>
    <dbReference type="NCBI Taxonomy" id="1293975"/>
    <lineage>
        <taxon>Eukaryota</taxon>
        <taxon>Viridiplantae</taxon>
        <taxon>Streptophyta</taxon>
        <taxon>Embryophyta</taxon>
        <taxon>Tracheophyta</taxon>
        <taxon>Spermatophyta</taxon>
        <taxon>Magnoliopsida</taxon>
        <taxon>eudicotyledons</taxon>
        <taxon>Gunneridae</taxon>
        <taxon>Pentapetalae</taxon>
        <taxon>asterids</taxon>
        <taxon>campanulids</taxon>
        <taxon>Escalloniales</taxon>
        <taxon>Escalloniaceae</taxon>
        <taxon>Escallonia</taxon>
    </lineage>
</organism>
<dbReference type="GO" id="GO:0035299">
    <property type="term" value="F:inositol-1,3,4,5,6-pentakisphosphate 2-kinase activity"/>
    <property type="evidence" value="ECO:0007669"/>
    <property type="project" value="UniProtKB-EC"/>
</dbReference>
<evidence type="ECO:0000256" key="4">
    <source>
        <dbReference type="ARBA" id="ARBA00022777"/>
    </source>
</evidence>
<evidence type="ECO:0000313" key="7">
    <source>
        <dbReference type="EMBL" id="KAK3022089.1"/>
    </source>
</evidence>
<evidence type="ECO:0000256" key="6">
    <source>
        <dbReference type="RuleBase" id="RU364126"/>
    </source>
</evidence>
<dbReference type="GO" id="GO:0032958">
    <property type="term" value="P:inositol phosphate biosynthetic process"/>
    <property type="evidence" value="ECO:0007669"/>
    <property type="project" value="TreeGrafter"/>
</dbReference>
<dbReference type="Pfam" id="PF06090">
    <property type="entry name" value="Ins_P5_2-kin"/>
    <property type="match status" value="1"/>
</dbReference>
<dbReference type="InterPro" id="IPR009286">
    <property type="entry name" value="Ins_P5_2-kin"/>
</dbReference>
<evidence type="ECO:0000256" key="5">
    <source>
        <dbReference type="ARBA" id="ARBA00022840"/>
    </source>
</evidence>
<dbReference type="InterPro" id="IPR043001">
    <property type="entry name" value="IP5_2-K_N_lobe"/>
</dbReference>
<keyword evidence="4 6" id="KW-0418">Kinase</keyword>
<gene>
    <name evidence="7" type="ORF">RJ639_045933</name>
</gene>
<dbReference type="GO" id="GO:0005524">
    <property type="term" value="F:ATP binding"/>
    <property type="evidence" value="ECO:0007669"/>
    <property type="project" value="UniProtKB-KW"/>
</dbReference>
<keyword evidence="5 6" id="KW-0067">ATP-binding</keyword>
<name>A0AA88W8U3_9ASTE</name>
<dbReference type="GO" id="GO:0005634">
    <property type="term" value="C:nucleus"/>
    <property type="evidence" value="ECO:0007669"/>
    <property type="project" value="TreeGrafter"/>
</dbReference>
<proteinExistence type="predicted"/>
<keyword evidence="2 6" id="KW-0808">Transferase</keyword>
<evidence type="ECO:0000313" key="8">
    <source>
        <dbReference type="Proteomes" id="UP001188597"/>
    </source>
</evidence>